<proteinExistence type="predicted"/>
<dbReference type="Proteomes" id="UP000005709">
    <property type="component" value="Unassembled WGS sequence"/>
</dbReference>
<gene>
    <name evidence="1" type="ORF">CAMGR0001_1214</name>
</gene>
<name>C8PJ15_9BACT</name>
<keyword evidence="2" id="KW-1185">Reference proteome</keyword>
<protein>
    <submittedName>
        <fullName evidence="1">Uncharacterized protein</fullName>
    </submittedName>
</protein>
<sequence>MRPKYGAPHSTFIKFYLASAVFYRLRCYFIAPQNSRCTSKPSVV</sequence>
<evidence type="ECO:0000313" key="2">
    <source>
        <dbReference type="Proteomes" id="UP000005709"/>
    </source>
</evidence>
<organism evidence="1 2">
    <name type="scientific">Campylobacter gracilis RM3268</name>
    <dbReference type="NCBI Taxonomy" id="553220"/>
    <lineage>
        <taxon>Bacteria</taxon>
        <taxon>Pseudomonadati</taxon>
        <taxon>Campylobacterota</taxon>
        <taxon>Epsilonproteobacteria</taxon>
        <taxon>Campylobacterales</taxon>
        <taxon>Campylobacteraceae</taxon>
        <taxon>Campylobacter</taxon>
    </lineage>
</organism>
<evidence type="ECO:0000313" key="1">
    <source>
        <dbReference type="EMBL" id="EEV16920.1"/>
    </source>
</evidence>
<dbReference type="AlphaFoldDB" id="C8PJ15"/>
<accession>C8PJ15</accession>
<comment type="caution">
    <text evidence="1">The sequence shown here is derived from an EMBL/GenBank/DDBJ whole genome shotgun (WGS) entry which is preliminary data.</text>
</comment>
<dbReference type="EMBL" id="ACYG01000027">
    <property type="protein sequence ID" value="EEV16920.1"/>
    <property type="molecule type" value="Genomic_DNA"/>
</dbReference>
<reference evidence="1 2" key="1">
    <citation type="submission" date="2009-07" db="EMBL/GenBank/DDBJ databases">
        <authorList>
            <person name="Madupu R."/>
            <person name="Sebastian Y."/>
            <person name="Durkin A.S."/>
            <person name="Torralba M."/>
            <person name="Methe B."/>
            <person name="Sutton G.G."/>
            <person name="Strausberg R.L."/>
            <person name="Nelson K.E."/>
        </authorList>
    </citation>
    <scope>NUCLEOTIDE SEQUENCE [LARGE SCALE GENOMIC DNA]</scope>
    <source>
        <strain evidence="1 2">RM3268</strain>
    </source>
</reference>